<dbReference type="SMART" id="SM00091">
    <property type="entry name" value="PAS"/>
    <property type="match status" value="5"/>
</dbReference>
<dbReference type="SUPFAM" id="SSF55874">
    <property type="entry name" value="ATPase domain of HSP90 chaperone/DNA topoisomerase II/histidine kinase"/>
    <property type="match status" value="1"/>
</dbReference>
<feature type="domain" description="PAC" evidence="19">
    <location>
        <begin position="339"/>
        <end position="391"/>
    </location>
</feature>
<dbReference type="Pfam" id="PF08448">
    <property type="entry name" value="PAS_4"/>
    <property type="match status" value="1"/>
</dbReference>
<dbReference type="PANTHER" id="PTHR43047">
    <property type="entry name" value="TWO-COMPONENT HISTIDINE PROTEIN KINASE"/>
    <property type="match status" value="1"/>
</dbReference>
<dbReference type="SUPFAM" id="SSF55781">
    <property type="entry name" value="GAF domain-like"/>
    <property type="match status" value="1"/>
</dbReference>
<dbReference type="NCBIfam" id="TIGR00229">
    <property type="entry name" value="sensory_box"/>
    <property type="match status" value="5"/>
</dbReference>
<dbReference type="Pfam" id="PF00989">
    <property type="entry name" value="PAS"/>
    <property type="match status" value="1"/>
</dbReference>
<dbReference type="SMART" id="SM00448">
    <property type="entry name" value="REC"/>
    <property type="match status" value="1"/>
</dbReference>
<dbReference type="GO" id="GO:0000155">
    <property type="term" value="F:phosphorelay sensor kinase activity"/>
    <property type="evidence" value="ECO:0007669"/>
    <property type="project" value="InterPro"/>
</dbReference>
<dbReference type="CDD" id="cd17546">
    <property type="entry name" value="REC_hyHK_CKI1_RcsC-like"/>
    <property type="match status" value="1"/>
</dbReference>
<keyword evidence="5 14" id="KW-0597">Phosphoprotein</keyword>
<dbReference type="Pfam" id="PF00512">
    <property type="entry name" value="HisKA"/>
    <property type="match status" value="1"/>
</dbReference>
<dbReference type="InterPro" id="IPR005467">
    <property type="entry name" value="His_kinase_dom"/>
</dbReference>
<keyword evidence="12" id="KW-0131">Cell cycle</keyword>
<evidence type="ECO:0000256" key="2">
    <source>
        <dbReference type="ARBA" id="ARBA00004370"/>
    </source>
</evidence>
<dbReference type="Proteomes" id="UP000217895">
    <property type="component" value="Chromosome"/>
</dbReference>
<evidence type="ECO:0000259" key="17">
    <source>
        <dbReference type="PROSITE" id="PS50110"/>
    </source>
</evidence>
<dbReference type="PROSITE" id="PS50110">
    <property type="entry name" value="RESPONSE_REGULATORY"/>
    <property type="match status" value="1"/>
</dbReference>
<dbReference type="GO" id="GO:0006355">
    <property type="term" value="P:regulation of DNA-templated transcription"/>
    <property type="evidence" value="ECO:0007669"/>
    <property type="project" value="InterPro"/>
</dbReference>
<dbReference type="CDD" id="cd16922">
    <property type="entry name" value="HATPase_EvgS-ArcB-TorS-like"/>
    <property type="match status" value="1"/>
</dbReference>
<dbReference type="SMART" id="SM00387">
    <property type="entry name" value="HATPase_c"/>
    <property type="match status" value="1"/>
</dbReference>
<comment type="similarity">
    <text evidence="3">In the N-terminal section; belongs to the phytochrome family.</text>
</comment>
<dbReference type="EMBL" id="AP018203">
    <property type="protein sequence ID" value="BAY55330.1"/>
    <property type="molecule type" value="Genomic_DNA"/>
</dbReference>
<dbReference type="InterPro" id="IPR036890">
    <property type="entry name" value="HATPase_C_sf"/>
</dbReference>
<feature type="modified residue" description="4-aspartylphosphate" evidence="14">
    <location>
        <position position="1133"/>
    </location>
</feature>
<feature type="domain" description="Response regulatory" evidence="17">
    <location>
        <begin position="1084"/>
        <end position="1201"/>
    </location>
</feature>
<feature type="domain" description="PAS" evidence="18">
    <location>
        <begin position="12"/>
        <end position="84"/>
    </location>
</feature>
<evidence type="ECO:0000256" key="1">
    <source>
        <dbReference type="ARBA" id="ARBA00000085"/>
    </source>
</evidence>
<dbReference type="InterPro" id="IPR036097">
    <property type="entry name" value="HisK_dim/P_sf"/>
</dbReference>
<dbReference type="Gene3D" id="3.40.50.2300">
    <property type="match status" value="1"/>
</dbReference>
<feature type="domain" description="PAC" evidence="19">
    <location>
        <begin position="480"/>
        <end position="528"/>
    </location>
</feature>
<evidence type="ECO:0000256" key="8">
    <source>
        <dbReference type="ARBA" id="ARBA00022777"/>
    </source>
</evidence>
<dbReference type="InterPro" id="IPR011006">
    <property type="entry name" value="CheY-like_superfamily"/>
</dbReference>
<evidence type="ECO:0000256" key="10">
    <source>
        <dbReference type="ARBA" id="ARBA00023012"/>
    </source>
</evidence>
<name>A0A1Z4JF28_LEPBY</name>
<dbReference type="InterPro" id="IPR013656">
    <property type="entry name" value="PAS_4"/>
</dbReference>
<protein>
    <recommendedName>
        <fullName evidence="13">Circadian input-output histidine kinase CikA</fullName>
        <ecNumber evidence="4">2.7.13.3</ecNumber>
    </recommendedName>
</protein>
<dbReference type="InterPro" id="IPR003018">
    <property type="entry name" value="GAF"/>
</dbReference>
<keyword evidence="6" id="KW-0808">Transferase</keyword>
<evidence type="ECO:0000256" key="11">
    <source>
        <dbReference type="ARBA" id="ARBA00023136"/>
    </source>
</evidence>
<dbReference type="InterPro" id="IPR003594">
    <property type="entry name" value="HATPase_dom"/>
</dbReference>
<evidence type="ECO:0000256" key="4">
    <source>
        <dbReference type="ARBA" id="ARBA00012438"/>
    </source>
</evidence>
<dbReference type="SUPFAM" id="SSF52172">
    <property type="entry name" value="CheY-like"/>
    <property type="match status" value="1"/>
</dbReference>
<dbReference type="InterPro" id="IPR029016">
    <property type="entry name" value="GAF-like_dom_sf"/>
</dbReference>
<dbReference type="PROSITE" id="PS50109">
    <property type="entry name" value="HIS_KIN"/>
    <property type="match status" value="1"/>
</dbReference>
<dbReference type="PROSITE" id="PS50113">
    <property type="entry name" value="PAC"/>
    <property type="match status" value="4"/>
</dbReference>
<dbReference type="InterPro" id="IPR013767">
    <property type="entry name" value="PAS_fold"/>
</dbReference>
<feature type="domain" description="PAC" evidence="19">
    <location>
        <begin position="86"/>
        <end position="138"/>
    </location>
</feature>
<dbReference type="Gene3D" id="1.10.287.130">
    <property type="match status" value="1"/>
</dbReference>
<dbReference type="PRINTS" id="PR00344">
    <property type="entry name" value="BCTRLSENSOR"/>
</dbReference>
<dbReference type="Pfam" id="PF01590">
    <property type="entry name" value="GAF"/>
    <property type="match status" value="1"/>
</dbReference>
<evidence type="ECO:0000259" key="19">
    <source>
        <dbReference type="PROSITE" id="PS50113"/>
    </source>
</evidence>
<sequence length="1290" mass="146058">MSNASNSVPQLQRDDLITVLESAVDLIGIADAEGRTLYVNPATRRVMGFGETEDILQKRILDYHSPEAAKFLMEEAFPIALQHGIWMGETRLLRTDGQEIPTSQVIMTHKNPDGSLKFVSSMMRDITEQKAIEEQLRRSNALLKAQQEASIDGILVADEHRNIVDYNQKFCEIWRLPQILTARSSRQIAEMVADQVEDPEAFLADIEALYQNLDEVLHDELLLKDGRTIERHSKAVKSPTGEYYGRISFFRDITERKSAEKALRRSEGRYRAFVTATAQAVWMTNAQGEVVEDIPLWCALTGRSAESAKGWGWLESVHPDDRAPTAQVWLDAVNSGTIYEVEQRVQIASGEYRLFAVRGVPIFDEQGKIQEWIGTQTDITEQKQAEEALRHQNALLQAQQQALQRSELKYRNLFETAQVGIYRIRLEDGLILEANPYAIAALGYDCADEVVAKKYTIDFYADLSDRDIILDEIQKHGKVTNYEMQFRYRDGSLRWGMFTLSINAAENVLESVFTDITSRRQTEEALRRSELKYRHLFENSQVGIGRTRIEDGLFLDANQRCADILRLESASDLIDKRYTSEFQVDPQARQLMLNALQQNEEVRDLETQLHRADDSTGWGLFSLRPSLEEGCFEFVIVDISDRKAAEESLQRRAGLDNLLSQISRQFIDQDAETAIGEALELITRHIGAERGCIFEYWNNHGECQLLYEWCGENIAPLTPEARGSSVPEFPVLHQQILSGEALYTTNIAMIPDSPERRLFMQQSIQSLMAVPVIYQGNVTGFMGVDTTHFQKAWSQEDINSLRLVGELIAIGRARYKAEADLRIAKEAAETANLAKSTFLANMSHELRTPLNAILGFAQLMEREVALSDRQRNSLAIINRSGEHLLDLINDVLEMSKIEAGRTTLNLVSFDLHHLLYTLQEMFLMRAKAKHLALNFTIAPNLPQYIQTDENKLRQVLINLLSNAMKFTDHGSITLEATVQSETMLQFKVQDTGQGIAPEEFDQLFRTFIQTHSGSQLREGTGLGLTISRRFVRLMGGDIQVESTVGQGSTFSFGIQIAIANPKDVIPMLNSKRVLQLTPQQSSYRILVVDDRAENREFVEQLLTMVGFETRSAINGEDAIAQWQHWQPHLILMDMRMPIMDGYEATRQIRALESAQTRSKILALTASAFEEQRASILAAGCDDLLAKPFREAHLFEKLAQHLGVNYVYEEETTPSTEPTLELTREMLDSMPSAWIAQLHQASLAVDADQILQLIQQIPKSEQQIAIALTELVQQFGFDEIAELSQSENHTI</sequence>
<dbReference type="Pfam" id="PF00072">
    <property type="entry name" value="Response_reg"/>
    <property type="match status" value="1"/>
</dbReference>
<dbReference type="Gene3D" id="3.30.565.10">
    <property type="entry name" value="Histidine kinase-like ATPase, C-terminal domain"/>
    <property type="match status" value="1"/>
</dbReference>
<dbReference type="SMART" id="SM00065">
    <property type="entry name" value="GAF"/>
    <property type="match status" value="1"/>
</dbReference>
<dbReference type="InterPro" id="IPR003661">
    <property type="entry name" value="HisK_dim/P_dom"/>
</dbReference>
<proteinExistence type="inferred from homology"/>
<dbReference type="InterPro" id="IPR000700">
    <property type="entry name" value="PAS-assoc_C"/>
</dbReference>
<feature type="coiled-coil region" evidence="15">
    <location>
        <begin position="382"/>
        <end position="416"/>
    </location>
</feature>
<dbReference type="FunFam" id="3.30.565.10:FF:000010">
    <property type="entry name" value="Sensor histidine kinase RcsC"/>
    <property type="match status" value="1"/>
</dbReference>
<dbReference type="InterPro" id="IPR001610">
    <property type="entry name" value="PAC"/>
</dbReference>
<feature type="domain" description="Histidine kinase" evidence="16">
    <location>
        <begin position="841"/>
        <end position="1058"/>
    </location>
</feature>
<dbReference type="Pfam" id="PF13426">
    <property type="entry name" value="PAS_9"/>
    <property type="match status" value="2"/>
</dbReference>
<evidence type="ECO:0000313" key="21">
    <source>
        <dbReference type="Proteomes" id="UP000217895"/>
    </source>
</evidence>
<dbReference type="Gene3D" id="3.30.450.20">
    <property type="entry name" value="PAS domain"/>
    <property type="match status" value="5"/>
</dbReference>
<dbReference type="InterPro" id="IPR000014">
    <property type="entry name" value="PAS"/>
</dbReference>
<dbReference type="SUPFAM" id="SSF55785">
    <property type="entry name" value="PYP-like sensor domain (PAS domain)"/>
    <property type="match status" value="5"/>
</dbReference>
<comment type="catalytic activity">
    <reaction evidence="1">
        <text>ATP + protein L-histidine = ADP + protein N-phospho-L-histidine.</text>
        <dbReference type="EC" id="2.7.13.3"/>
    </reaction>
</comment>
<dbReference type="CDD" id="cd00082">
    <property type="entry name" value="HisKA"/>
    <property type="match status" value="1"/>
</dbReference>
<dbReference type="FunFam" id="1.10.287.130:FF:000038">
    <property type="entry name" value="Sensory transduction histidine kinase"/>
    <property type="match status" value="1"/>
</dbReference>
<evidence type="ECO:0000313" key="20">
    <source>
        <dbReference type="EMBL" id="BAY55330.1"/>
    </source>
</evidence>
<evidence type="ECO:0000256" key="3">
    <source>
        <dbReference type="ARBA" id="ARBA00006402"/>
    </source>
</evidence>
<dbReference type="FunFam" id="3.30.450.20:FF:000099">
    <property type="entry name" value="Sensory box sensor histidine kinase"/>
    <property type="match status" value="1"/>
</dbReference>
<gene>
    <name evidence="20" type="ORF">NIES2135_21530</name>
</gene>
<dbReference type="SUPFAM" id="SSF47384">
    <property type="entry name" value="Homodimeric domain of signal transducing histidine kinase"/>
    <property type="match status" value="1"/>
</dbReference>
<evidence type="ECO:0000259" key="16">
    <source>
        <dbReference type="PROSITE" id="PS50109"/>
    </source>
</evidence>
<dbReference type="EC" id="2.7.13.3" evidence="4"/>
<dbReference type="Pfam" id="PF08447">
    <property type="entry name" value="PAS_3"/>
    <property type="match status" value="1"/>
</dbReference>
<dbReference type="CDD" id="cd00130">
    <property type="entry name" value="PAS"/>
    <property type="match status" value="4"/>
</dbReference>
<evidence type="ECO:0000256" key="7">
    <source>
        <dbReference type="ARBA" id="ARBA00022741"/>
    </source>
</evidence>
<organism evidence="20 21">
    <name type="scientific">Leptolyngbya boryana NIES-2135</name>
    <dbReference type="NCBI Taxonomy" id="1973484"/>
    <lineage>
        <taxon>Bacteria</taxon>
        <taxon>Bacillati</taxon>
        <taxon>Cyanobacteriota</taxon>
        <taxon>Cyanophyceae</taxon>
        <taxon>Leptolyngbyales</taxon>
        <taxon>Leptolyngbyaceae</taxon>
        <taxon>Leptolyngbya group</taxon>
        <taxon>Leptolyngbya</taxon>
    </lineage>
</organism>
<evidence type="ECO:0000256" key="13">
    <source>
        <dbReference type="ARBA" id="ARBA00074306"/>
    </source>
</evidence>
<dbReference type="SMART" id="SM00388">
    <property type="entry name" value="HisKA"/>
    <property type="match status" value="1"/>
</dbReference>
<dbReference type="PROSITE" id="PS50112">
    <property type="entry name" value="PAS"/>
    <property type="match status" value="1"/>
</dbReference>
<evidence type="ECO:0000256" key="6">
    <source>
        <dbReference type="ARBA" id="ARBA00022679"/>
    </source>
</evidence>
<dbReference type="Gene3D" id="3.30.450.40">
    <property type="match status" value="1"/>
</dbReference>
<evidence type="ECO:0000256" key="5">
    <source>
        <dbReference type="ARBA" id="ARBA00022553"/>
    </source>
</evidence>
<evidence type="ECO:0000259" key="18">
    <source>
        <dbReference type="PROSITE" id="PS50112"/>
    </source>
</evidence>
<keyword evidence="11" id="KW-0472">Membrane</keyword>
<reference evidence="20 21" key="1">
    <citation type="submission" date="2017-06" db="EMBL/GenBank/DDBJ databases">
        <title>Genome sequencing of cyanobaciteial culture collection at National Institute for Environmental Studies (NIES).</title>
        <authorList>
            <person name="Hirose Y."/>
            <person name="Shimura Y."/>
            <person name="Fujisawa T."/>
            <person name="Nakamura Y."/>
            <person name="Kawachi M."/>
        </authorList>
    </citation>
    <scope>NUCLEOTIDE SEQUENCE [LARGE SCALE GENOMIC DNA]</scope>
    <source>
        <strain evidence="20 21">NIES-2135</strain>
    </source>
</reference>
<evidence type="ECO:0000256" key="14">
    <source>
        <dbReference type="PROSITE-ProRule" id="PRU00169"/>
    </source>
</evidence>
<keyword evidence="15" id="KW-0175">Coiled coil</keyword>
<feature type="domain" description="PAC" evidence="19">
    <location>
        <begin position="211"/>
        <end position="265"/>
    </location>
</feature>
<keyword evidence="9" id="KW-0067">ATP-binding</keyword>
<dbReference type="InterPro" id="IPR001789">
    <property type="entry name" value="Sig_transdc_resp-reg_receiver"/>
</dbReference>
<dbReference type="InterPro" id="IPR035965">
    <property type="entry name" value="PAS-like_dom_sf"/>
</dbReference>
<evidence type="ECO:0000256" key="12">
    <source>
        <dbReference type="ARBA" id="ARBA00023306"/>
    </source>
</evidence>
<keyword evidence="7" id="KW-0547">Nucleotide-binding</keyword>
<dbReference type="SMART" id="SM00086">
    <property type="entry name" value="PAC"/>
    <property type="match status" value="5"/>
</dbReference>
<dbReference type="GO" id="GO:0016020">
    <property type="term" value="C:membrane"/>
    <property type="evidence" value="ECO:0007669"/>
    <property type="project" value="UniProtKB-SubCell"/>
</dbReference>
<accession>A0A1Z4JF28</accession>
<dbReference type="InterPro" id="IPR013655">
    <property type="entry name" value="PAS_fold_3"/>
</dbReference>
<evidence type="ECO:0000256" key="15">
    <source>
        <dbReference type="SAM" id="Coils"/>
    </source>
</evidence>
<comment type="subcellular location">
    <subcellularLocation>
        <location evidence="2">Membrane</location>
    </subcellularLocation>
</comment>
<keyword evidence="21" id="KW-1185">Reference proteome</keyword>
<feature type="coiled-coil region" evidence="15">
    <location>
        <begin position="588"/>
        <end position="615"/>
    </location>
</feature>
<dbReference type="InterPro" id="IPR004358">
    <property type="entry name" value="Sig_transdc_His_kin-like_C"/>
</dbReference>
<dbReference type="GO" id="GO:0005524">
    <property type="term" value="F:ATP binding"/>
    <property type="evidence" value="ECO:0007669"/>
    <property type="project" value="UniProtKB-KW"/>
</dbReference>
<keyword evidence="8 20" id="KW-0418">Kinase</keyword>
<keyword evidence="10" id="KW-0902">Two-component regulatory system</keyword>
<dbReference type="Pfam" id="PF02518">
    <property type="entry name" value="HATPase_c"/>
    <property type="match status" value="1"/>
</dbReference>
<evidence type="ECO:0000256" key="9">
    <source>
        <dbReference type="ARBA" id="ARBA00022840"/>
    </source>
</evidence>